<evidence type="ECO:0000256" key="1">
    <source>
        <dbReference type="SAM" id="MobiDB-lite"/>
    </source>
</evidence>
<feature type="compositionally biased region" description="Basic and acidic residues" evidence="1">
    <location>
        <begin position="221"/>
        <end position="240"/>
    </location>
</feature>
<name>A0A1L9SNG5_9EURO</name>
<dbReference type="Proteomes" id="UP000184188">
    <property type="component" value="Unassembled WGS sequence"/>
</dbReference>
<gene>
    <name evidence="2" type="ORF">ASPZODRAFT_165494</name>
</gene>
<dbReference type="RefSeq" id="XP_022583163.1">
    <property type="nucleotide sequence ID" value="XM_022726713.1"/>
</dbReference>
<dbReference type="GeneID" id="34613177"/>
<dbReference type="InterPro" id="IPR037647">
    <property type="entry name" value="HIRIP3"/>
</dbReference>
<dbReference type="VEuPathDB" id="FungiDB:ASPZODRAFT_165494"/>
<dbReference type="PANTHER" id="PTHR15410">
    <property type="entry name" value="HIRA-INTERACTING PROTEIN 3"/>
    <property type="match status" value="1"/>
</dbReference>
<organism evidence="2 3">
    <name type="scientific">Penicilliopsis zonata CBS 506.65</name>
    <dbReference type="NCBI Taxonomy" id="1073090"/>
    <lineage>
        <taxon>Eukaryota</taxon>
        <taxon>Fungi</taxon>
        <taxon>Dikarya</taxon>
        <taxon>Ascomycota</taxon>
        <taxon>Pezizomycotina</taxon>
        <taxon>Eurotiomycetes</taxon>
        <taxon>Eurotiomycetidae</taxon>
        <taxon>Eurotiales</taxon>
        <taxon>Aspergillaceae</taxon>
        <taxon>Penicilliopsis</taxon>
    </lineage>
</organism>
<feature type="compositionally biased region" description="Basic and acidic residues" evidence="1">
    <location>
        <begin position="66"/>
        <end position="107"/>
    </location>
</feature>
<proteinExistence type="predicted"/>
<evidence type="ECO:0008006" key="4">
    <source>
        <dbReference type="Google" id="ProtNLM"/>
    </source>
</evidence>
<dbReference type="STRING" id="1073090.A0A1L9SNG5"/>
<dbReference type="GO" id="GO:0005634">
    <property type="term" value="C:nucleus"/>
    <property type="evidence" value="ECO:0007669"/>
    <property type="project" value="TreeGrafter"/>
</dbReference>
<dbReference type="AlphaFoldDB" id="A0A1L9SNG5"/>
<evidence type="ECO:0000313" key="3">
    <source>
        <dbReference type="Proteomes" id="UP000184188"/>
    </source>
</evidence>
<feature type="compositionally biased region" description="Acidic residues" evidence="1">
    <location>
        <begin position="133"/>
        <end position="148"/>
    </location>
</feature>
<accession>A0A1L9SNG5</accession>
<feature type="region of interest" description="Disordered" evidence="1">
    <location>
        <begin position="1"/>
        <end position="23"/>
    </location>
</feature>
<dbReference type="OrthoDB" id="552755at2759"/>
<reference evidence="3" key="1">
    <citation type="journal article" date="2017" name="Genome Biol.">
        <title>Comparative genomics reveals high biological diversity and specific adaptations in the industrially and medically important fungal genus Aspergillus.</title>
        <authorList>
            <person name="de Vries R.P."/>
            <person name="Riley R."/>
            <person name="Wiebenga A."/>
            <person name="Aguilar-Osorio G."/>
            <person name="Amillis S."/>
            <person name="Uchima C.A."/>
            <person name="Anderluh G."/>
            <person name="Asadollahi M."/>
            <person name="Askin M."/>
            <person name="Barry K."/>
            <person name="Battaglia E."/>
            <person name="Bayram O."/>
            <person name="Benocci T."/>
            <person name="Braus-Stromeyer S.A."/>
            <person name="Caldana C."/>
            <person name="Canovas D."/>
            <person name="Cerqueira G.C."/>
            <person name="Chen F."/>
            <person name="Chen W."/>
            <person name="Choi C."/>
            <person name="Clum A."/>
            <person name="Dos Santos R.A."/>
            <person name="Damasio A.R."/>
            <person name="Diallinas G."/>
            <person name="Emri T."/>
            <person name="Fekete E."/>
            <person name="Flipphi M."/>
            <person name="Freyberg S."/>
            <person name="Gallo A."/>
            <person name="Gournas C."/>
            <person name="Habgood R."/>
            <person name="Hainaut M."/>
            <person name="Harispe M.L."/>
            <person name="Henrissat B."/>
            <person name="Hilden K.S."/>
            <person name="Hope R."/>
            <person name="Hossain A."/>
            <person name="Karabika E."/>
            <person name="Karaffa L."/>
            <person name="Karanyi Z."/>
            <person name="Krasevec N."/>
            <person name="Kuo A."/>
            <person name="Kusch H."/>
            <person name="LaButti K."/>
            <person name="Lagendijk E.L."/>
            <person name="Lapidus A."/>
            <person name="Levasseur A."/>
            <person name="Lindquist E."/>
            <person name="Lipzen A."/>
            <person name="Logrieco A.F."/>
            <person name="MacCabe A."/>
            <person name="Maekelae M.R."/>
            <person name="Malavazi I."/>
            <person name="Melin P."/>
            <person name="Meyer V."/>
            <person name="Mielnichuk N."/>
            <person name="Miskei M."/>
            <person name="Molnar A.P."/>
            <person name="Mule G."/>
            <person name="Ngan C.Y."/>
            <person name="Orejas M."/>
            <person name="Orosz E."/>
            <person name="Ouedraogo J.P."/>
            <person name="Overkamp K.M."/>
            <person name="Park H.-S."/>
            <person name="Perrone G."/>
            <person name="Piumi F."/>
            <person name="Punt P.J."/>
            <person name="Ram A.F."/>
            <person name="Ramon A."/>
            <person name="Rauscher S."/>
            <person name="Record E."/>
            <person name="Riano-Pachon D.M."/>
            <person name="Robert V."/>
            <person name="Roehrig J."/>
            <person name="Ruller R."/>
            <person name="Salamov A."/>
            <person name="Salih N.S."/>
            <person name="Samson R.A."/>
            <person name="Sandor E."/>
            <person name="Sanguinetti M."/>
            <person name="Schuetze T."/>
            <person name="Sepcic K."/>
            <person name="Shelest E."/>
            <person name="Sherlock G."/>
            <person name="Sophianopoulou V."/>
            <person name="Squina F.M."/>
            <person name="Sun H."/>
            <person name="Susca A."/>
            <person name="Todd R.B."/>
            <person name="Tsang A."/>
            <person name="Unkles S.E."/>
            <person name="van de Wiele N."/>
            <person name="van Rossen-Uffink D."/>
            <person name="Oliveira J.V."/>
            <person name="Vesth T.C."/>
            <person name="Visser J."/>
            <person name="Yu J.-H."/>
            <person name="Zhou M."/>
            <person name="Andersen M.R."/>
            <person name="Archer D.B."/>
            <person name="Baker S.E."/>
            <person name="Benoit I."/>
            <person name="Brakhage A.A."/>
            <person name="Braus G.H."/>
            <person name="Fischer R."/>
            <person name="Frisvad J.C."/>
            <person name="Goldman G.H."/>
            <person name="Houbraken J."/>
            <person name="Oakley B."/>
            <person name="Pocsi I."/>
            <person name="Scazzocchio C."/>
            <person name="Seiboth B."/>
            <person name="vanKuyk P.A."/>
            <person name="Wortman J."/>
            <person name="Dyer P.S."/>
            <person name="Grigoriev I.V."/>
        </authorList>
    </citation>
    <scope>NUCLEOTIDE SEQUENCE [LARGE SCALE GENOMIC DNA]</scope>
    <source>
        <strain evidence="3">CBS 506.65</strain>
    </source>
</reference>
<keyword evidence="3" id="KW-1185">Reference proteome</keyword>
<sequence>MAPRYAMSDSDESEDERTGPMVPPDAAIEKALRDAVARVYKSGKMEELTVKRVRLAAEKTLGLDEGYLKGDSRWKAKSEEIIRGEVDVQDKAPQEEEKTDKKADKVETSPLKRSKINNSSKSRKRRKTSSPPDSEDDQALSPLEDESDVESKLIKAKKQRSTGVVGNKGRKEAPKTCGPSDEPGSDVEDQTKSGPEDKVESESEMSVVLDEAPQPTRKRKSSEGTSKKTKKKAAETKSTDADLDPDQAEIKRLQGWLVKCGIRKMWWRELAPYETSKAKIKHLKEMLKEAGMDGRYSVEKAKQIREARELQADLEMVQEGAKRWGTGSGDEGSDGGGKPRRRLNRGLKSLAFLGSDDGEETD</sequence>
<evidence type="ECO:0000313" key="2">
    <source>
        <dbReference type="EMBL" id="OJJ48653.1"/>
    </source>
</evidence>
<feature type="compositionally biased region" description="Basic and acidic residues" evidence="1">
    <location>
        <begin position="189"/>
        <end position="201"/>
    </location>
</feature>
<protein>
    <recommendedName>
        <fullName evidence="4">Transcriptional regulator</fullName>
    </recommendedName>
</protein>
<feature type="region of interest" description="Disordered" evidence="1">
    <location>
        <begin position="66"/>
        <end position="249"/>
    </location>
</feature>
<dbReference type="PANTHER" id="PTHR15410:SF2">
    <property type="entry name" value="HIRA-INTERACTING PROTEIN 3"/>
    <property type="match status" value="1"/>
</dbReference>
<feature type="compositionally biased region" description="Gly residues" evidence="1">
    <location>
        <begin position="326"/>
        <end position="336"/>
    </location>
</feature>
<dbReference type="EMBL" id="KV878339">
    <property type="protein sequence ID" value="OJJ48653.1"/>
    <property type="molecule type" value="Genomic_DNA"/>
</dbReference>
<feature type="region of interest" description="Disordered" evidence="1">
    <location>
        <begin position="320"/>
        <end position="362"/>
    </location>
</feature>